<evidence type="ECO:0000313" key="3">
    <source>
        <dbReference type="Proteomes" id="UP000295334"/>
    </source>
</evidence>
<comment type="caution">
    <text evidence="2">The sequence shown here is derived from an EMBL/GenBank/DDBJ whole genome shotgun (WGS) entry which is preliminary data.</text>
</comment>
<dbReference type="EMBL" id="SJZI01000052">
    <property type="protein sequence ID" value="TCJ12129.1"/>
    <property type="molecule type" value="Genomic_DNA"/>
</dbReference>
<evidence type="ECO:0008006" key="4">
    <source>
        <dbReference type="Google" id="ProtNLM"/>
    </source>
</evidence>
<gene>
    <name evidence="2" type="ORF">EPD60_16385</name>
</gene>
<feature type="signal peptide" evidence="1">
    <location>
        <begin position="1"/>
        <end position="21"/>
    </location>
</feature>
<dbReference type="OrthoDB" id="683542at2"/>
<protein>
    <recommendedName>
        <fullName evidence="4">DUF1425 domain-containing protein</fullName>
    </recommendedName>
</protein>
<evidence type="ECO:0000313" key="2">
    <source>
        <dbReference type="EMBL" id="TCJ12129.1"/>
    </source>
</evidence>
<keyword evidence="1" id="KW-0732">Signal</keyword>
<dbReference type="Proteomes" id="UP000295334">
    <property type="component" value="Unassembled WGS sequence"/>
</dbReference>
<accession>A0A4R1B8B8</accession>
<keyword evidence="3" id="KW-1185">Reference proteome</keyword>
<proteinExistence type="predicted"/>
<dbReference type="PROSITE" id="PS51257">
    <property type="entry name" value="PROKAR_LIPOPROTEIN"/>
    <property type="match status" value="1"/>
</dbReference>
<feature type="chain" id="PRO_5020273889" description="DUF1425 domain-containing protein" evidence="1">
    <location>
        <begin position="22"/>
        <end position="133"/>
    </location>
</feature>
<organism evidence="2 3">
    <name type="scientific">Flaviaesturariibacter flavus</name>
    <dbReference type="NCBI Taxonomy" id="2502780"/>
    <lineage>
        <taxon>Bacteria</taxon>
        <taxon>Pseudomonadati</taxon>
        <taxon>Bacteroidota</taxon>
        <taxon>Chitinophagia</taxon>
        <taxon>Chitinophagales</taxon>
        <taxon>Chitinophagaceae</taxon>
        <taxon>Flaviaestuariibacter</taxon>
    </lineage>
</organism>
<reference evidence="2 3" key="1">
    <citation type="submission" date="2019-03" db="EMBL/GenBank/DDBJ databases">
        <authorList>
            <person name="Kim M.K.M."/>
        </authorList>
    </citation>
    <scope>NUCLEOTIDE SEQUENCE [LARGE SCALE GENOMIC DNA]</scope>
    <source>
        <strain evidence="2 3">17J68-12</strain>
    </source>
</reference>
<evidence type="ECO:0000256" key="1">
    <source>
        <dbReference type="SAM" id="SignalP"/>
    </source>
</evidence>
<dbReference type="RefSeq" id="WP_131450605.1">
    <property type="nucleotide sequence ID" value="NZ_SJZI01000052.1"/>
</dbReference>
<dbReference type="AlphaFoldDB" id="A0A4R1B8B8"/>
<sequence>MKHILFFSFALILFAACSKHAGDTDPGSVEADKAQLRVARPTANSIYRIGDTVRIKAEAIAPATIHGYELSIQRPGDTSRIYYAHIHDHNDTLQIDRYWVNDRAEAQGLELRISLTLDHEGNQYVRTIPFIVQ</sequence>
<name>A0A4R1B8B8_9BACT</name>